<comment type="similarity">
    <text evidence="1">Belongs to the heat shock protein 90 family.</text>
</comment>
<dbReference type="Gene3D" id="3.30.230.80">
    <property type="match status" value="1"/>
</dbReference>
<dbReference type="InterPro" id="IPR036890">
    <property type="entry name" value="HATPase_C_sf"/>
</dbReference>
<dbReference type="InterPro" id="IPR020575">
    <property type="entry name" value="Hsp90_N"/>
</dbReference>
<dbReference type="GO" id="GO:0005524">
    <property type="term" value="F:ATP binding"/>
    <property type="evidence" value="ECO:0007669"/>
    <property type="project" value="UniProtKB-KW"/>
</dbReference>
<dbReference type="PRINTS" id="PR00775">
    <property type="entry name" value="HEATSHOCK90"/>
</dbReference>
<dbReference type="EMBL" id="CZAI01000001">
    <property type="protein sequence ID" value="CUO66154.1"/>
    <property type="molecule type" value="Genomic_DNA"/>
</dbReference>
<evidence type="ECO:0000313" key="9">
    <source>
        <dbReference type="Proteomes" id="UP000095657"/>
    </source>
</evidence>
<evidence type="ECO:0000313" key="8">
    <source>
        <dbReference type="EMBL" id="UVQ97703.1"/>
    </source>
</evidence>
<evidence type="ECO:0000256" key="2">
    <source>
        <dbReference type="ARBA" id="ARBA00022741"/>
    </source>
</evidence>
<dbReference type="Proteomes" id="UP000095657">
    <property type="component" value="Unassembled WGS sequence"/>
</dbReference>
<dbReference type="NCBIfam" id="NF010683">
    <property type="entry name" value="PRK14083.1"/>
    <property type="match status" value="1"/>
</dbReference>
<protein>
    <submittedName>
        <fullName evidence="7">HSP90 family protein</fullName>
    </submittedName>
    <submittedName>
        <fullName evidence="6">Molecular chaperone, HSP90 family</fullName>
    </submittedName>
</protein>
<evidence type="ECO:0000256" key="4">
    <source>
        <dbReference type="ARBA" id="ARBA00023186"/>
    </source>
</evidence>
<dbReference type="SUPFAM" id="SSF55874">
    <property type="entry name" value="ATPase domain of HSP90 chaperone/DNA topoisomerase II/histidine kinase"/>
    <property type="match status" value="1"/>
</dbReference>
<keyword evidence="4" id="KW-0143">Chaperone</keyword>
<evidence type="ECO:0000313" key="10">
    <source>
        <dbReference type="Proteomes" id="UP000283512"/>
    </source>
</evidence>
<dbReference type="PANTHER" id="PTHR11528">
    <property type="entry name" value="HEAT SHOCK PROTEIN 90 FAMILY MEMBER"/>
    <property type="match status" value="1"/>
</dbReference>
<dbReference type="STRING" id="47678.ERS852494_00447"/>
<dbReference type="GO" id="GO:0051082">
    <property type="term" value="F:unfolded protein binding"/>
    <property type="evidence" value="ECO:0007669"/>
    <property type="project" value="InterPro"/>
</dbReference>
<keyword evidence="2 5" id="KW-0547">Nucleotide-binding</keyword>
<dbReference type="GO" id="GO:0016887">
    <property type="term" value="F:ATP hydrolysis activity"/>
    <property type="evidence" value="ECO:0007669"/>
    <property type="project" value="InterPro"/>
</dbReference>
<sequence>MEKEGNNLFQVNLKGMIALLSEHIYSNPNTFVRELLQNCVDAITALRNIDENYAGRIDVFLNDDKTVIFRDNGIGLKEEEVYRFLTVIGESSKRDTPDADDFIGRFGIGLLSCFVVTDEIKVESRSAMGGQAVCWCGKVDGTYELTSPAEERPIGSQVVLHPKNDWMHLFEYDTFKKILVGYGEVLPYPVYLHHQDEEELVNTPSPVWLDPKATRKELLDYGAKVFQSSALDVFRIRTESGRVEGVLYVLPFRTQFSVRNSHKVYLKRMLLSEDDCNLLPQWAFFIRCLVNADGLLSTASRESLVSNDLLKDARKEIGMAIKEYLRGLVQNNRAMFNKILDVHHFHIKAIASEDNELLRLFMDYLPFETNKGVRSFGSIRSTDNVICYTRNLEDFRQVRRIAGAQGRLVVNAAYTFDETLLKKYARLNPELTLDEISPSRLLEQFGEVEAKKEFRAFEAKANELLKRFGCVCRLKHFTPADIPVIFVAEEKESTTKSTNNPLAAVLGTVNTTRQIPPTLTFNADNEMVRTLLQIQGDNKMFQHVVHILYVQSLLQGKYPVNSEEMELFNHSLSELMTAKMNDFINFLN</sequence>
<dbReference type="Pfam" id="PF13589">
    <property type="entry name" value="HATPase_c_3"/>
    <property type="match status" value="1"/>
</dbReference>
<dbReference type="GO" id="GO:0140662">
    <property type="term" value="F:ATP-dependent protein folding chaperone"/>
    <property type="evidence" value="ECO:0007669"/>
    <property type="project" value="InterPro"/>
</dbReference>
<accession>A0A174GU59</accession>
<dbReference type="EMBL" id="QRKD01000014">
    <property type="protein sequence ID" value="RHH88287.1"/>
    <property type="molecule type" value="Genomic_DNA"/>
</dbReference>
<reference evidence="7 10" key="2">
    <citation type="submission" date="2018-08" db="EMBL/GenBank/DDBJ databases">
        <title>A genome reference for cultivated species of the human gut microbiota.</title>
        <authorList>
            <person name="Zou Y."/>
            <person name="Xue W."/>
            <person name="Luo G."/>
        </authorList>
    </citation>
    <scope>NUCLEOTIDE SEQUENCE [LARGE SCALE GENOMIC DNA]</scope>
    <source>
        <strain evidence="7 10">AM16-49B</strain>
    </source>
</reference>
<evidence type="ECO:0000313" key="7">
    <source>
        <dbReference type="EMBL" id="RHH88287.1"/>
    </source>
</evidence>
<dbReference type="Proteomes" id="UP001060260">
    <property type="component" value="Chromosome"/>
</dbReference>
<dbReference type="Proteomes" id="UP000283512">
    <property type="component" value="Unassembled WGS sequence"/>
</dbReference>
<feature type="binding site" evidence="5">
    <location>
        <position position="34"/>
    </location>
    <ligand>
        <name>ATP</name>
        <dbReference type="ChEBI" id="CHEBI:30616"/>
    </ligand>
</feature>
<evidence type="ECO:0000256" key="3">
    <source>
        <dbReference type="ARBA" id="ARBA00022840"/>
    </source>
</evidence>
<keyword evidence="3 5" id="KW-0067">ATP-binding</keyword>
<reference evidence="6 9" key="1">
    <citation type="submission" date="2015-09" db="EMBL/GenBank/DDBJ databases">
        <authorList>
            <consortium name="Pathogen Informatics"/>
        </authorList>
    </citation>
    <scope>NUCLEOTIDE SEQUENCE [LARGE SCALE GENOMIC DNA]</scope>
    <source>
        <strain evidence="6 9">2789STDY5834880</strain>
    </source>
</reference>
<feature type="binding site" evidence="5">
    <location>
        <position position="38"/>
    </location>
    <ligand>
        <name>ATP</name>
        <dbReference type="ChEBI" id="CHEBI:30616"/>
    </ligand>
</feature>
<dbReference type="EMBL" id="CP103166">
    <property type="protein sequence ID" value="UVQ97703.1"/>
    <property type="molecule type" value="Genomic_DNA"/>
</dbReference>
<dbReference type="PIRSF" id="PIRSF002583">
    <property type="entry name" value="Hsp90"/>
    <property type="match status" value="1"/>
</dbReference>
<dbReference type="SUPFAM" id="SSF54211">
    <property type="entry name" value="Ribosomal protein S5 domain 2-like"/>
    <property type="match status" value="1"/>
</dbReference>
<dbReference type="InterPro" id="IPR001404">
    <property type="entry name" value="Hsp90_fam"/>
</dbReference>
<reference evidence="8" key="3">
    <citation type="submission" date="2022-08" db="EMBL/GenBank/DDBJ databases">
        <title>Genome Sequencing of Bacteroides fragilis Group Isolates with Nanopore Technology.</title>
        <authorList>
            <person name="Tisza M.J."/>
            <person name="Smith D."/>
            <person name="Dekker J.P."/>
        </authorList>
    </citation>
    <scope>NUCLEOTIDE SEQUENCE</scope>
    <source>
        <strain evidence="8">BFG-474</strain>
    </source>
</reference>
<evidence type="ECO:0000313" key="6">
    <source>
        <dbReference type="EMBL" id="CUO66154.1"/>
    </source>
</evidence>
<dbReference type="InterPro" id="IPR037196">
    <property type="entry name" value="HSP90_C"/>
</dbReference>
<feature type="binding site" evidence="5">
    <location>
        <position position="71"/>
    </location>
    <ligand>
        <name>ATP</name>
        <dbReference type="ChEBI" id="CHEBI:30616"/>
    </ligand>
</feature>
<dbReference type="RefSeq" id="WP_055170047.1">
    <property type="nucleotide sequence ID" value="NZ_CAXSLD010000017.1"/>
</dbReference>
<dbReference type="AlphaFoldDB" id="A0A174GU59"/>
<evidence type="ECO:0000256" key="5">
    <source>
        <dbReference type="PIRSR" id="PIRSR002583-1"/>
    </source>
</evidence>
<gene>
    <name evidence="6" type="primary">htpG_1</name>
    <name evidence="7" type="ORF">DW190_14375</name>
    <name evidence="6" type="ORF">ERS852494_00447</name>
    <name evidence="8" type="ORF">NXW23_04910</name>
</gene>
<evidence type="ECO:0000256" key="1">
    <source>
        <dbReference type="ARBA" id="ARBA00008239"/>
    </source>
</evidence>
<dbReference type="SUPFAM" id="SSF110942">
    <property type="entry name" value="HSP90 C-terminal domain"/>
    <property type="match status" value="1"/>
</dbReference>
<proteinExistence type="inferred from homology"/>
<feature type="binding site" evidence="5">
    <location>
        <position position="301"/>
    </location>
    <ligand>
        <name>ATP</name>
        <dbReference type="ChEBI" id="CHEBI:30616"/>
    </ligand>
</feature>
<organism evidence="6 9">
    <name type="scientific">Bacteroides caccae</name>
    <dbReference type="NCBI Taxonomy" id="47678"/>
    <lineage>
        <taxon>Bacteria</taxon>
        <taxon>Pseudomonadati</taxon>
        <taxon>Bacteroidota</taxon>
        <taxon>Bacteroidia</taxon>
        <taxon>Bacteroidales</taxon>
        <taxon>Bacteroidaceae</taxon>
        <taxon>Bacteroides</taxon>
    </lineage>
</organism>
<dbReference type="Gene3D" id="3.30.565.10">
    <property type="entry name" value="Histidine kinase-like ATPase, C-terminal domain"/>
    <property type="match status" value="1"/>
</dbReference>
<dbReference type="InterPro" id="IPR020568">
    <property type="entry name" value="Ribosomal_Su5_D2-typ_SF"/>
</dbReference>
<dbReference type="Pfam" id="PF00183">
    <property type="entry name" value="HSP90"/>
    <property type="match status" value="1"/>
</dbReference>
<name>A0A174GU59_9BACE</name>